<evidence type="ECO:0000256" key="7">
    <source>
        <dbReference type="HAMAP-Rule" id="MF_00173"/>
    </source>
</evidence>
<dbReference type="EMBL" id="LQOF01000025">
    <property type="protein sequence ID" value="KXT73238.1"/>
    <property type="molecule type" value="Genomic_DNA"/>
</dbReference>
<keyword evidence="22" id="KW-1185">Reference proteome</keyword>
<dbReference type="GO" id="GO:0003700">
    <property type="term" value="F:DNA-binding transcription factor activity"/>
    <property type="evidence" value="ECO:0007669"/>
    <property type="project" value="UniProtKB-UniRule"/>
</dbReference>
<dbReference type="GO" id="GO:0003677">
    <property type="term" value="F:DNA binding"/>
    <property type="evidence" value="ECO:0007669"/>
    <property type="project" value="UniProtKB-KW"/>
</dbReference>
<reference evidence="14 24" key="7">
    <citation type="submission" date="2019-09" db="EMBL/GenBank/DDBJ databases">
        <title>FDA dAtabase for Regulatory Grade micrObial Sequences (FDA-ARGOS): Supporting development and validation of Infectious Disease Dx tests.</title>
        <authorList>
            <person name="Sciortino C."/>
            <person name="Tallon L."/>
            <person name="Sadzewicz L."/>
            <person name="Vavikolanu K."/>
            <person name="Mehta A."/>
            <person name="Aluvathingal J."/>
            <person name="Nadendla S."/>
            <person name="Nandy P."/>
            <person name="Geyer C."/>
            <person name="Yan Y."/>
            <person name="Sichtig H."/>
        </authorList>
    </citation>
    <scope>NUCLEOTIDE SEQUENCE [LARGE SCALE GENOMIC DNA]</scope>
    <source>
        <strain evidence="14 24">FDAARGOS_666</strain>
    </source>
</reference>
<dbReference type="SUPFAM" id="SSF46785">
    <property type="entry name" value="Winged helix' DNA-binding domain"/>
    <property type="match status" value="1"/>
</dbReference>
<dbReference type="GeneID" id="57920949"/>
<keyword evidence="7" id="KW-0678">Repressor</keyword>
<organism evidence="11 18">
    <name type="scientific">Streptococcus gallolyticus</name>
    <dbReference type="NCBI Taxonomy" id="315405"/>
    <lineage>
        <taxon>Bacteria</taxon>
        <taxon>Bacillati</taxon>
        <taxon>Bacillota</taxon>
        <taxon>Bacilli</taxon>
        <taxon>Lactobacillales</taxon>
        <taxon>Streptococcaceae</taxon>
        <taxon>Streptococcus</taxon>
    </lineage>
</organism>
<evidence type="ECO:0000313" key="15">
    <source>
        <dbReference type="EMBL" id="SEM19527.1"/>
    </source>
</evidence>
<reference evidence="15 21" key="5">
    <citation type="submission" date="2016-10" db="EMBL/GenBank/DDBJ databases">
        <authorList>
            <person name="de Groot N.N."/>
        </authorList>
    </citation>
    <scope>NUCLEOTIDE SEQUENCE [LARGE SCALE GENOMIC DNA]</scope>
    <source>
        <strain evidence="16">LMG 15572</strain>
        <strain evidence="15 21">VTM1R29</strain>
    </source>
</reference>
<dbReference type="NCBIfam" id="TIGR01529">
    <property type="entry name" value="argR_whole"/>
    <property type="match status" value="1"/>
</dbReference>
<dbReference type="OMA" id="ECTQATI"/>
<dbReference type="HAMAP" id="MF_00173">
    <property type="entry name" value="Arg_repressor"/>
    <property type="match status" value="1"/>
</dbReference>
<evidence type="ECO:0000313" key="21">
    <source>
        <dbReference type="Proteomes" id="UP000182764"/>
    </source>
</evidence>
<evidence type="ECO:0000313" key="16">
    <source>
        <dbReference type="EMBL" id="SFU73137.1"/>
    </source>
</evidence>
<dbReference type="InterPro" id="IPR036390">
    <property type="entry name" value="WH_DNA-bd_sf"/>
</dbReference>
<dbReference type="Proteomes" id="UP000182764">
    <property type="component" value="Unassembled WGS sequence"/>
</dbReference>
<keyword evidence="5 7" id="KW-0238">DNA-binding</keyword>
<name>A0A060RG55_9STRE</name>
<dbReference type="GO" id="GO:0051259">
    <property type="term" value="P:protein complex oligomerization"/>
    <property type="evidence" value="ECO:0007669"/>
    <property type="project" value="InterPro"/>
</dbReference>
<evidence type="ECO:0000256" key="6">
    <source>
        <dbReference type="ARBA" id="ARBA00023163"/>
    </source>
</evidence>
<dbReference type="EMBL" id="CP050959">
    <property type="protein sequence ID" value="QIX73385.1"/>
    <property type="molecule type" value="Genomic_DNA"/>
</dbReference>
<dbReference type="Gene3D" id="3.30.1360.40">
    <property type="match status" value="1"/>
</dbReference>
<protein>
    <recommendedName>
        <fullName evidence="7 8">Arginine repressor</fullName>
    </recommendedName>
</protein>
<evidence type="ECO:0000313" key="20">
    <source>
        <dbReference type="Proteomes" id="UP000071927"/>
    </source>
</evidence>
<dbReference type="EMBL" id="LS483409">
    <property type="protein sequence ID" value="SQG80634.1"/>
    <property type="molecule type" value="Genomic_DNA"/>
</dbReference>
<dbReference type="EMBL" id="FOBM01000005">
    <property type="protein sequence ID" value="SEM19527.1"/>
    <property type="molecule type" value="Genomic_DNA"/>
</dbReference>
<evidence type="ECO:0000256" key="3">
    <source>
        <dbReference type="ARBA" id="ARBA00022490"/>
    </source>
</evidence>
<comment type="pathway">
    <text evidence="7">Amino-acid biosynthesis; L-arginine biosynthesis [regulation].</text>
</comment>
<keyword evidence="3 7" id="KW-0963">Cytoplasm</keyword>
<reference evidence="22" key="4">
    <citation type="submission" date="2016-10" db="EMBL/GenBank/DDBJ databases">
        <authorList>
            <person name="Varghese N."/>
            <person name="Submissions S."/>
        </authorList>
    </citation>
    <scope>NUCLEOTIDE SEQUENCE [LARGE SCALE GENOMIC DNA]</scope>
    <source>
        <strain evidence="22">LMG 15572</strain>
    </source>
</reference>
<keyword evidence="6 7" id="KW-0804">Transcription</keyword>
<evidence type="ECO:0000313" key="24">
    <source>
        <dbReference type="Proteomes" id="UP000503130"/>
    </source>
</evidence>
<dbReference type="SUPFAM" id="SSF55252">
    <property type="entry name" value="C-terminal domain of arginine repressor"/>
    <property type="match status" value="1"/>
</dbReference>
<dbReference type="Gene3D" id="1.10.10.10">
    <property type="entry name" value="Winged helix-like DNA-binding domain superfamily/Winged helix DNA-binding domain"/>
    <property type="match status" value="1"/>
</dbReference>
<evidence type="ECO:0000256" key="8">
    <source>
        <dbReference type="NCBIfam" id="TIGR01529"/>
    </source>
</evidence>
<keyword evidence="7" id="KW-0055">Arginine biosynthesis</keyword>
<dbReference type="PANTHER" id="PTHR34471:SF1">
    <property type="entry name" value="ARGININE REPRESSOR"/>
    <property type="match status" value="1"/>
</dbReference>
<dbReference type="InterPro" id="IPR020899">
    <property type="entry name" value="Arg_repress_C"/>
</dbReference>
<evidence type="ECO:0000256" key="4">
    <source>
        <dbReference type="ARBA" id="ARBA00023015"/>
    </source>
</evidence>
<dbReference type="Proteomes" id="UP000071927">
    <property type="component" value="Unassembled WGS sequence"/>
</dbReference>
<dbReference type="GO" id="GO:0006526">
    <property type="term" value="P:L-arginine biosynthetic process"/>
    <property type="evidence" value="ECO:0007669"/>
    <property type="project" value="UniProtKB-UniPathway"/>
</dbReference>
<reference evidence="11 18" key="1">
    <citation type="submission" date="2014-02" db="EMBL/GenBank/DDBJ databases">
        <authorList>
            <person name="Manrique M."/>
        </authorList>
    </citation>
    <scope>NUCLEOTIDE SEQUENCE [LARGE SCALE GENOMIC DNA]</scope>
    <source>
        <strain evidence="11 18">LMG17956</strain>
    </source>
</reference>
<evidence type="ECO:0000259" key="10">
    <source>
        <dbReference type="Pfam" id="PF02863"/>
    </source>
</evidence>
<comment type="function">
    <text evidence="7">Regulates arginine biosynthesis genes.</text>
</comment>
<dbReference type="Proteomes" id="UP000503130">
    <property type="component" value="Chromosome"/>
</dbReference>
<reference evidence="19 20" key="3">
    <citation type="submission" date="2016-01" db="EMBL/GenBank/DDBJ databases">
        <title>Highly variable Streptococcus oralis are common among viridans streptococci isolated from primates.</title>
        <authorList>
            <person name="Denapaite D."/>
            <person name="Rieger M."/>
            <person name="Koendgen S."/>
            <person name="Brueckner R."/>
            <person name="Ochigava I."/>
            <person name="Kappeler P."/>
            <person name="Maetz-Rensing K."/>
            <person name="Leendertz F."/>
            <person name="Hakenbeck R."/>
        </authorList>
    </citation>
    <scope>NUCLEOTIDE SEQUENCE [LARGE SCALE GENOMIC DNA]</scope>
    <source>
        <strain evidence="12 19">DD02</strain>
        <strain evidence="13 20">DD03</strain>
    </source>
</reference>
<keyword evidence="4 7" id="KW-0805">Transcription regulation</keyword>
<comment type="similarity">
    <text evidence="2 7">Belongs to the ArgR family.</text>
</comment>
<dbReference type="PRINTS" id="PR01467">
    <property type="entry name" value="ARGREPRESSOR"/>
</dbReference>
<dbReference type="Proteomes" id="UP000027584">
    <property type="component" value="Unassembled WGS sequence"/>
</dbReference>
<dbReference type="GO" id="GO:1900079">
    <property type="term" value="P:regulation of arginine biosynthetic process"/>
    <property type="evidence" value="ECO:0007669"/>
    <property type="project" value="UniProtKB-UniRule"/>
</dbReference>
<dbReference type="GO" id="GO:0034618">
    <property type="term" value="F:arginine binding"/>
    <property type="evidence" value="ECO:0007669"/>
    <property type="project" value="InterPro"/>
</dbReference>
<comment type="subcellular location">
    <subcellularLocation>
        <location evidence="1 7">Cytoplasm</location>
    </subcellularLocation>
</comment>
<dbReference type="EMBL" id="FPBN01000005">
    <property type="protein sequence ID" value="SFU73137.1"/>
    <property type="molecule type" value="Genomic_DNA"/>
</dbReference>
<dbReference type="Proteomes" id="UP000249013">
    <property type="component" value="Chromosome 1"/>
</dbReference>
<gene>
    <name evidence="7 14" type="primary">argR</name>
    <name evidence="17" type="synonym">argR2_2</name>
    <name evidence="11" type="ORF">BN963_SGAL_00353</name>
    <name evidence="14" type="ORF">FOB74_02010</name>
    <name evidence="17" type="ORF">NCTC13773_02468</name>
    <name evidence="15" type="ORF">SAMN04487839_10561</name>
    <name evidence="16" type="ORF">SAMN05660328_10573</name>
    <name evidence="12" type="ORF">SGADD02_00272</name>
    <name evidence="13" type="ORF">SGADD03_00661</name>
</gene>
<evidence type="ECO:0000256" key="5">
    <source>
        <dbReference type="ARBA" id="ARBA00023125"/>
    </source>
</evidence>
<evidence type="ECO:0000313" key="19">
    <source>
        <dbReference type="Proteomes" id="UP000070198"/>
    </source>
</evidence>
<dbReference type="InterPro" id="IPR036388">
    <property type="entry name" value="WH-like_DNA-bd_sf"/>
</dbReference>
<dbReference type="RefSeq" id="WP_003066930.1">
    <property type="nucleotide sequence ID" value="NZ_CP050959.1"/>
</dbReference>
<dbReference type="AlphaFoldDB" id="A0A060RG55"/>
<dbReference type="PANTHER" id="PTHR34471">
    <property type="entry name" value="ARGININE REPRESSOR"/>
    <property type="match status" value="1"/>
</dbReference>
<evidence type="ECO:0000313" key="11">
    <source>
        <dbReference type="EMBL" id="CDO17173.1"/>
    </source>
</evidence>
<feature type="domain" description="Arginine repressor C-terminal" evidence="10">
    <location>
        <begin position="77"/>
        <end position="141"/>
    </location>
</feature>
<dbReference type="InterPro" id="IPR036251">
    <property type="entry name" value="Arg_repress_C_sf"/>
</dbReference>
<dbReference type="GO" id="GO:0005737">
    <property type="term" value="C:cytoplasm"/>
    <property type="evidence" value="ECO:0007669"/>
    <property type="project" value="UniProtKB-SubCell"/>
</dbReference>
<evidence type="ECO:0000256" key="2">
    <source>
        <dbReference type="ARBA" id="ARBA00008316"/>
    </source>
</evidence>
<evidence type="ECO:0000313" key="17">
    <source>
        <dbReference type="EMBL" id="SQG80634.1"/>
    </source>
</evidence>
<evidence type="ECO:0000313" key="13">
    <source>
        <dbReference type="EMBL" id="KXU09605.1"/>
    </source>
</evidence>
<dbReference type="PATRIC" id="fig|315405.11.peg.299"/>
<evidence type="ECO:0000259" key="9">
    <source>
        <dbReference type="Pfam" id="PF01316"/>
    </source>
</evidence>
<accession>A0A060RG55</accession>
<dbReference type="Proteomes" id="UP000070198">
    <property type="component" value="Unassembled WGS sequence"/>
</dbReference>
<evidence type="ECO:0000313" key="22">
    <source>
        <dbReference type="Proteomes" id="UP000183629"/>
    </source>
</evidence>
<dbReference type="GeneID" id="64019848"/>
<proteinExistence type="inferred from homology"/>
<dbReference type="EMBL" id="LQXV01000141">
    <property type="protein sequence ID" value="KXU09605.1"/>
    <property type="molecule type" value="Genomic_DNA"/>
</dbReference>
<reference evidence="11 18" key="2">
    <citation type="submission" date="2014-05" db="EMBL/GenBank/DDBJ databases">
        <title>Genome sequence of Streptococcus gallolyticus.</title>
        <authorList>
            <person name="Del Campo R."/>
        </authorList>
    </citation>
    <scope>NUCLEOTIDE SEQUENCE [LARGE SCALE GENOMIC DNA]</scope>
    <source>
        <strain evidence="11 18">LMG17956</strain>
    </source>
</reference>
<dbReference type="Pfam" id="PF01316">
    <property type="entry name" value="Arg_repressor"/>
    <property type="match status" value="1"/>
</dbReference>
<evidence type="ECO:0000313" key="14">
    <source>
        <dbReference type="EMBL" id="QIX73385.1"/>
    </source>
</evidence>
<dbReference type="Pfam" id="PF02863">
    <property type="entry name" value="Arg_repressor_C"/>
    <property type="match status" value="1"/>
</dbReference>
<evidence type="ECO:0000313" key="12">
    <source>
        <dbReference type="EMBL" id="KXT73238.1"/>
    </source>
</evidence>
<reference evidence="17 23" key="6">
    <citation type="submission" date="2018-06" db="EMBL/GenBank/DDBJ databases">
        <authorList>
            <consortium name="Pathogen Informatics"/>
            <person name="Doyle S."/>
        </authorList>
    </citation>
    <scope>NUCLEOTIDE SEQUENCE [LARGE SCALE GENOMIC DNA]</scope>
    <source>
        <strain evidence="17 23">NCTC13773</strain>
    </source>
</reference>
<dbReference type="InterPro" id="IPR020900">
    <property type="entry name" value="Arg_repress_DNA-bd"/>
</dbReference>
<dbReference type="Proteomes" id="UP000183629">
    <property type="component" value="Unassembled WGS sequence"/>
</dbReference>
<dbReference type="EMBL" id="CCBC010000061">
    <property type="protein sequence ID" value="CDO17173.1"/>
    <property type="molecule type" value="Genomic_DNA"/>
</dbReference>
<dbReference type="UniPathway" id="UPA00068"/>
<feature type="domain" description="Arginine repressor DNA-binding" evidence="9">
    <location>
        <begin position="1"/>
        <end position="67"/>
    </location>
</feature>
<dbReference type="InterPro" id="IPR001669">
    <property type="entry name" value="Arg_repress"/>
</dbReference>
<evidence type="ECO:0000313" key="23">
    <source>
        <dbReference type="Proteomes" id="UP000249013"/>
    </source>
</evidence>
<evidence type="ECO:0000256" key="1">
    <source>
        <dbReference type="ARBA" id="ARBA00004496"/>
    </source>
</evidence>
<sequence length="145" mass="16075">MNKIERQNRIKRLIQSGHIGTQEEIKRHLQEEGISVTQATLSRDLREIGLLKLRDSSGKLYYSLSETSETTFGANIRSYILKVARAGFMLVLHTNLGEADVLANLIDSSDIPEILGTVAGADTLLVICKDEETAQAFERDLSTSL</sequence>
<keyword evidence="7" id="KW-0028">Amino-acid biosynthesis</keyword>
<evidence type="ECO:0000313" key="18">
    <source>
        <dbReference type="Proteomes" id="UP000027584"/>
    </source>
</evidence>